<dbReference type="AlphaFoldDB" id="W6YZF5"/>
<dbReference type="GeneID" id="19121641"/>
<feature type="compositionally biased region" description="Polar residues" evidence="1">
    <location>
        <begin position="69"/>
        <end position="94"/>
    </location>
</feature>
<dbReference type="Proteomes" id="UP000054032">
    <property type="component" value="Unassembled WGS sequence"/>
</dbReference>
<feature type="region of interest" description="Disordered" evidence="1">
    <location>
        <begin position="121"/>
        <end position="146"/>
    </location>
</feature>
<dbReference type="EMBL" id="KI964131">
    <property type="protein sequence ID" value="EUC40914.1"/>
    <property type="molecule type" value="Genomic_DNA"/>
</dbReference>
<name>W6YZF5_COCMI</name>
<keyword evidence="3" id="KW-1185">Reference proteome</keyword>
<feature type="region of interest" description="Disordered" evidence="1">
    <location>
        <begin position="52"/>
        <end position="106"/>
    </location>
</feature>
<evidence type="ECO:0000313" key="3">
    <source>
        <dbReference type="Proteomes" id="UP000054032"/>
    </source>
</evidence>
<evidence type="ECO:0000256" key="1">
    <source>
        <dbReference type="SAM" id="MobiDB-lite"/>
    </source>
</evidence>
<proteinExistence type="predicted"/>
<protein>
    <submittedName>
        <fullName evidence="2">Uncharacterized protein</fullName>
    </submittedName>
</protein>
<dbReference type="RefSeq" id="XP_007692559.1">
    <property type="nucleotide sequence ID" value="XM_007694369.1"/>
</dbReference>
<accession>W6YZF5</accession>
<organism evidence="2 3">
    <name type="scientific">Bipolaris oryzae ATCC 44560</name>
    <dbReference type="NCBI Taxonomy" id="930090"/>
    <lineage>
        <taxon>Eukaryota</taxon>
        <taxon>Fungi</taxon>
        <taxon>Dikarya</taxon>
        <taxon>Ascomycota</taxon>
        <taxon>Pezizomycotina</taxon>
        <taxon>Dothideomycetes</taxon>
        <taxon>Pleosporomycetidae</taxon>
        <taxon>Pleosporales</taxon>
        <taxon>Pleosporineae</taxon>
        <taxon>Pleosporaceae</taxon>
        <taxon>Bipolaris</taxon>
    </lineage>
</organism>
<dbReference type="HOGENOM" id="CLU_1396069_0_0_1"/>
<gene>
    <name evidence="2" type="ORF">COCMIDRAFT_30225</name>
</gene>
<evidence type="ECO:0000313" key="2">
    <source>
        <dbReference type="EMBL" id="EUC40914.1"/>
    </source>
</evidence>
<reference evidence="2 3" key="1">
    <citation type="journal article" date="2013" name="PLoS Genet.">
        <title>Comparative genome structure, secondary metabolite, and effector coding capacity across Cochliobolus pathogens.</title>
        <authorList>
            <person name="Condon B.J."/>
            <person name="Leng Y."/>
            <person name="Wu D."/>
            <person name="Bushley K.E."/>
            <person name="Ohm R.A."/>
            <person name="Otillar R."/>
            <person name="Martin J."/>
            <person name="Schackwitz W."/>
            <person name="Grimwood J."/>
            <person name="MohdZainudin N."/>
            <person name="Xue C."/>
            <person name="Wang R."/>
            <person name="Manning V.A."/>
            <person name="Dhillon B."/>
            <person name="Tu Z.J."/>
            <person name="Steffenson B.J."/>
            <person name="Salamov A."/>
            <person name="Sun H."/>
            <person name="Lowry S."/>
            <person name="LaButti K."/>
            <person name="Han J."/>
            <person name="Copeland A."/>
            <person name="Lindquist E."/>
            <person name="Barry K."/>
            <person name="Schmutz J."/>
            <person name="Baker S.E."/>
            <person name="Ciuffetti L.M."/>
            <person name="Grigoriev I.V."/>
            <person name="Zhong S."/>
            <person name="Turgeon B.G."/>
        </authorList>
    </citation>
    <scope>NUCLEOTIDE SEQUENCE [LARGE SCALE GENOMIC DNA]</scope>
    <source>
        <strain evidence="2 3">ATCC 44560</strain>
    </source>
</reference>
<sequence>MAGVVGCWNEFCRTGGYGNIQQAILKSKEQYDVKGCGMSLEEEVSGERCMRKSRMKKKWTRKGEYRAARSQQISGISGHQESTNNTGAKRQVSSKYPPPPTLLHLDNLSRNSLVPTQAIKIKKNRKAKPGSSAQYRPPYRKKKKKLSTSLQKVVVCSKKKLEKNHTRCSLVHAFTHNFPDTRARYTTTTTTTAAF</sequence>
<dbReference type="KEGG" id="bor:COCMIDRAFT_30225"/>